<sequence length="185" mass="20782">MQRKANKDINPIFLERWSPRAFSDEPVTQEEILTILEAARWSPSCYNEQPWRFAVAQSDEKKQAFVETLVKPNQAWAGEASALIYIVYKKTYMQTGNPNEWAFFDAGASWMAMALQAHMMGISMHAMAGFKQQKAAELLGLSDDYVVAAAAAVGRKGDKSRLPEQIQAMEEPSGRMAVEDLLIDF</sequence>
<dbReference type="InterPro" id="IPR000415">
    <property type="entry name" value="Nitroreductase-like"/>
</dbReference>
<dbReference type="Proteomes" id="UP000188273">
    <property type="component" value="Chromosome"/>
</dbReference>
<dbReference type="CDD" id="cd02138">
    <property type="entry name" value="TdsD-like"/>
    <property type="match status" value="1"/>
</dbReference>
<protein>
    <submittedName>
        <fullName evidence="4">NAD(P)H nitroreductase</fullName>
        <ecNumber evidence="4">1.-.-.-</ecNumber>
    </submittedName>
</protein>
<proteinExistence type="inferred from homology"/>
<dbReference type="EMBL" id="CP019633">
    <property type="protein sequence ID" value="AQQ09601.1"/>
    <property type="molecule type" value="Genomic_DNA"/>
</dbReference>
<dbReference type="InterPro" id="IPR029479">
    <property type="entry name" value="Nitroreductase"/>
</dbReference>
<dbReference type="KEGG" id="pbu:L21SP3_01409"/>
<dbReference type="OrthoDB" id="9782629at2"/>
<dbReference type="GO" id="GO:0016491">
    <property type="term" value="F:oxidoreductase activity"/>
    <property type="evidence" value="ECO:0007669"/>
    <property type="project" value="UniProtKB-KW"/>
</dbReference>
<dbReference type="PANTHER" id="PTHR43673">
    <property type="entry name" value="NAD(P)H NITROREDUCTASE YDGI-RELATED"/>
    <property type="match status" value="1"/>
</dbReference>
<evidence type="ECO:0000259" key="3">
    <source>
        <dbReference type="Pfam" id="PF00881"/>
    </source>
</evidence>
<dbReference type="PANTHER" id="PTHR43673:SF10">
    <property type="entry name" value="NADH DEHYDROGENASE_NAD(P)H NITROREDUCTASE XCC3605-RELATED"/>
    <property type="match status" value="1"/>
</dbReference>
<evidence type="ECO:0000313" key="4">
    <source>
        <dbReference type="EMBL" id="AQQ09601.1"/>
    </source>
</evidence>
<comment type="similarity">
    <text evidence="1">Belongs to the nitroreductase family.</text>
</comment>
<keyword evidence="5" id="KW-1185">Reference proteome</keyword>
<evidence type="ECO:0000256" key="2">
    <source>
        <dbReference type="ARBA" id="ARBA00023002"/>
    </source>
</evidence>
<keyword evidence="2 4" id="KW-0560">Oxidoreductase</keyword>
<evidence type="ECO:0000256" key="1">
    <source>
        <dbReference type="ARBA" id="ARBA00007118"/>
    </source>
</evidence>
<feature type="domain" description="Nitroreductase" evidence="3">
    <location>
        <begin position="69"/>
        <end position="155"/>
    </location>
</feature>
<reference evidence="5" key="1">
    <citation type="submission" date="2017-02" db="EMBL/GenBank/DDBJ databases">
        <title>Comparative genomics and description of representatives of a novel lineage of planctomycetes thriving in anoxic sediments.</title>
        <authorList>
            <person name="Spring S."/>
            <person name="Bunk B."/>
            <person name="Sproer C."/>
            <person name="Klenk H.-P."/>
        </authorList>
    </citation>
    <scope>NUCLEOTIDE SEQUENCE [LARGE SCALE GENOMIC DNA]</scope>
    <source>
        <strain evidence="5">L21-RPul-D3</strain>
    </source>
</reference>
<gene>
    <name evidence="4" type="ORF">L21SP3_01409</name>
</gene>
<dbReference type="SUPFAM" id="SSF55469">
    <property type="entry name" value="FMN-dependent nitroreductase-like"/>
    <property type="match status" value="1"/>
</dbReference>
<dbReference type="AlphaFoldDB" id="A0A1Q2HQI2"/>
<evidence type="ECO:0000313" key="5">
    <source>
        <dbReference type="Proteomes" id="UP000188273"/>
    </source>
</evidence>
<dbReference type="Pfam" id="PF00881">
    <property type="entry name" value="Nitroreductase"/>
    <property type="match status" value="2"/>
</dbReference>
<dbReference type="STRING" id="1940790.L21SP3_01409"/>
<feature type="domain" description="Nitroreductase" evidence="3">
    <location>
        <begin position="15"/>
        <end position="65"/>
    </location>
</feature>
<dbReference type="Gene3D" id="3.40.109.10">
    <property type="entry name" value="NADH Oxidase"/>
    <property type="match status" value="1"/>
</dbReference>
<organism evidence="4 5">
    <name type="scientific">Sedimentisphaera cyanobacteriorum</name>
    <dbReference type="NCBI Taxonomy" id="1940790"/>
    <lineage>
        <taxon>Bacteria</taxon>
        <taxon>Pseudomonadati</taxon>
        <taxon>Planctomycetota</taxon>
        <taxon>Phycisphaerae</taxon>
        <taxon>Sedimentisphaerales</taxon>
        <taxon>Sedimentisphaeraceae</taxon>
        <taxon>Sedimentisphaera</taxon>
    </lineage>
</organism>
<name>A0A1Q2HQI2_9BACT</name>
<dbReference type="EC" id="1.-.-.-" evidence="4"/>
<dbReference type="RefSeq" id="WP_077540185.1">
    <property type="nucleotide sequence ID" value="NZ_CP019633.1"/>
</dbReference>
<accession>A0A1Q2HQI2</accession>